<dbReference type="GO" id="GO:0005975">
    <property type="term" value="P:carbohydrate metabolic process"/>
    <property type="evidence" value="ECO:0007669"/>
    <property type="project" value="InterPro"/>
</dbReference>
<feature type="active site" description="Nucleophile" evidence="4">
    <location>
        <position position="279"/>
    </location>
</feature>
<dbReference type="InterPro" id="IPR048912">
    <property type="entry name" value="BetaGal1-like_ABD1"/>
</dbReference>
<dbReference type="GO" id="GO:0004565">
    <property type="term" value="F:beta-galactosidase activity"/>
    <property type="evidence" value="ECO:0007669"/>
    <property type="project" value="UniProtKB-EC"/>
</dbReference>
<dbReference type="InterPro" id="IPR048913">
    <property type="entry name" value="BetaGal_gal-bd"/>
</dbReference>
<evidence type="ECO:0000256" key="7">
    <source>
        <dbReference type="SAM" id="SignalP"/>
    </source>
</evidence>
<dbReference type="InterPro" id="IPR017853">
    <property type="entry name" value="GH"/>
</dbReference>
<dbReference type="EMBL" id="JAXCGZ010017040">
    <property type="protein sequence ID" value="KAK7069055.1"/>
    <property type="molecule type" value="Genomic_DNA"/>
</dbReference>
<accession>A0AAN9A1N2</accession>
<organism evidence="11 12">
    <name type="scientific">Halocaridina rubra</name>
    <name type="common">Hawaiian red shrimp</name>
    <dbReference type="NCBI Taxonomy" id="373956"/>
    <lineage>
        <taxon>Eukaryota</taxon>
        <taxon>Metazoa</taxon>
        <taxon>Ecdysozoa</taxon>
        <taxon>Arthropoda</taxon>
        <taxon>Crustacea</taxon>
        <taxon>Multicrustacea</taxon>
        <taxon>Malacostraca</taxon>
        <taxon>Eumalacostraca</taxon>
        <taxon>Eucarida</taxon>
        <taxon>Decapoda</taxon>
        <taxon>Pleocyemata</taxon>
        <taxon>Caridea</taxon>
        <taxon>Atyoidea</taxon>
        <taxon>Atyidae</taxon>
        <taxon>Halocaridina</taxon>
    </lineage>
</organism>
<dbReference type="InterPro" id="IPR031330">
    <property type="entry name" value="Gly_Hdrlase_35_cat"/>
</dbReference>
<dbReference type="InterPro" id="IPR008979">
    <property type="entry name" value="Galactose-bd-like_sf"/>
</dbReference>
<dbReference type="Gene3D" id="3.20.20.80">
    <property type="entry name" value="Glycosidases"/>
    <property type="match status" value="1"/>
</dbReference>
<sequence>MSSGVFILLAFLLGFQVCDSLTYYEYFVPNGTIDAGLVAEGDTFTLNNKDMTIFSGAFHYFRVHPSHWRDTLKKLRAAGLNAVETYVPWNLHEPRQGVFDFGDQGEDMSMFLDVRAFVQMAQEEDLFVLFRPGPYICSEWEFGGLPSWLLRDENMQVRINYAGYTDPAVNFFNNLLPLVVDLQFTRGGPIIAVQIENEYGSFGDGRDAPGKQYLELLRDTLTANGFQESLYFTSDGILWNGDKGAVEGALMTANFDNQATANLERLKQLQPNRPLMVMEYWTGWFDHWLAPSHSVTDPNEFGATLEEILAMNSSVNMYMFIGGTTFGFMPGANVNGNWPYYTPDTTSYDYDAPLSEPGDYTAKYIIAKDIISRYNSLEGIVDHPPQPPQREKVAYPSAAITESLEFSTLLSQQISVETNGGPMNMELLDINDNNGQSYGYVVYTTQTMITPNSALLVRERLRDMAQVLLDGVVITKPYSDPSDISGFGFWDGMDQELALPGNNQVAEITIMVENLARVNFGGPENFHEKKGIWEGPVLIDGVQIDQWTIQPLELKAKQVSSLTGWTSYSGPLDTPAMYKGLLDIAEPPKDTFLDMRAWNKGVVFVNGFNIGRYWKEGPPRTLYVPAPFLVTGSNEVMIFEQYTPGPDIAFSDVPILG</sequence>
<dbReference type="Proteomes" id="UP001381693">
    <property type="component" value="Unassembled WGS sequence"/>
</dbReference>
<keyword evidence="2 5" id="KW-0378">Hydrolase</keyword>
<comment type="caution">
    <text evidence="11">The sequence shown here is derived from an EMBL/GenBank/DDBJ whole genome shotgun (WGS) entry which is preliminary data.</text>
</comment>
<evidence type="ECO:0000259" key="8">
    <source>
        <dbReference type="Pfam" id="PF01301"/>
    </source>
</evidence>
<evidence type="ECO:0000256" key="6">
    <source>
        <dbReference type="RuleBase" id="RU003679"/>
    </source>
</evidence>
<dbReference type="InterPro" id="IPR026283">
    <property type="entry name" value="B-gal_1-like"/>
</dbReference>
<dbReference type="Pfam" id="PF01301">
    <property type="entry name" value="Glyco_hydro_35"/>
    <property type="match status" value="1"/>
</dbReference>
<comment type="similarity">
    <text evidence="1 6">Belongs to the glycosyl hydrolase 35 family.</text>
</comment>
<evidence type="ECO:0000313" key="11">
    <source>
        <dbReference type="EMBL" id="KAK7069055.1"/>
    </source>
</evidence>
<dbReference type="AlphaFoldDB" id="A0AAN9A1N2"/>
<evidence type="ECO:0000256" key="4">
    <source>
        <dbReference type="PIRSR" id="PIRSR006336-1"/>
    </source>
</evidence>
<evidence type="ECO:0000256" key="2">
    <source>
        <dbReference type="ARBA" id="ARBA00022801"/>
    </source>
</evidence>
<dbReference type="SUPFAM" id="SSF49785">
    <property type="entry name" value="Galactose-binding domain-like"/>
    <property type="match status" value="1"/>
</dbReference>
<feature type="active site" description="Proton donor" evidence="4">
    <location>
        <position position="198"/>
    </location>
</feature>
<evidence type="ECO:0000256" key="5">
    <source>
        <dbReference type="RuleBase" id="RU000675"/>
    </source>
</evidence>
<comment type="catalytic activity">
    <reaction evidence="5">
        <text>Hydrolysis of terminal non-reducing beta-D-galactose residues in beta-D-galactosides.</text>
        <dbReference type="EC" id="3.2.1.23"/>
    </reaction>
</comment>
<proteinExistence type="inferred from homology"/>
<gene>
    <name evidence="11" type="primary">GLB1L2_2</name>
    <name evidence="11" type="ORF">SK128_019264</name>
</gene>
<feature type="chain" id="PRO_5042861517" description="Beta-galactosidase" evidence="7">
    <location>
        <begin position="21"/>
        <end position="657"/>
    </location>
</feature>
<dbReference type="Gene3D" id="2.60.120.260">
    <property type="entry name" value="Galactose-binding domain-like"/>
    <property type="match status" value="2"/>
</dbReference>
<evidence type="ECO:0000313" key="12">
    <source>
        <dbReference type="Proteomes" id="UP001381693"/>
    </source>
</evidence>
<feature type="domain" description="Beta-galactosidase galactose-binding" evidence="10">
    <location>
        <begin position="575"/>
        <end position="634"/>
    </location>
</feature>
<dbReference type="InterPro" id="IPR019801">
    <property type="entry name" value="Glyco_hydro_35_CS"/>
</dbReference>
<keyword evidence="3 5" id="KW-0326">Glycosidase</keyword>
<dbReference type="PIRSF" id="PIRSF006336">
    <property type="entry name" value="B-gal"/>
    <property type="match status" value="1"/>
</dbReference>
<keyword evidence="12" id="KW-1185">Reference proteome</keyword>
<dbReference type="FunFam" id="2.60.120.260:FF:000049">
    <property type="entry name" value="Beta-galactosidase"/>
    <property type="match status" value="1"/>
</dbReference>
<evidence type="ECO:0000256" key="3">
    <source>
        <dbReference type="ARBA" id="ARBA00023295"/>
    </source>
</evidence>
<dbReference type="Pfam" id="PF21467">
    <property type="entry name" value="BetaGal_gal-bd"/>
    <property type="match status" value="1"/>
</dbReference>
<reference evidence="11 12" key="1">
    <citation type="submission" date="2023-11" db="EMBL/GenBank/DDBJ databases">
        <title>Halocaridina rubra genome assembly.</title>
        <authorList>
            <person name="Smith C."/>
        </authorList>
    </citation>
    <scope>NUCLEOTIDE SEQUENCE [LARGE SCALE GENOMIC DNA]</scope>
    <source>
        <strain evidence="11">EP-1</strain>
        <tissue evidence="11">Whole</tissue>
    </source>
</reference>
<dbReference type="FunFam" id="3.20.20.80:FF:000115">
    <property type="entry name" value="Beta-galactosidase"/>
    <property type="match status" value="1"/>
</dbReference>
<feature type="signal peptide" evidence="7">
    <location>
        <begin position="1"/>
        <end position="20"/>
    </location>
</feature>
<evidence type="ECO:0000259" key="9">
    <source>
        <dbReference type="Pfam" id="PF21317"/>
    </source>
</evidence>
<dbReference type="PROSITE" id="PS01182">
    <property type="entry name" value="GLYCOSYL_HYDROL_F35"/>
    <property type="match status" value="1"/>
</dbReference>
<dbReference type="EC" id="3.2.1.23" evidence="5"/>
<evidence type="ECO:0000259" key="10">
    <source>
        <dbReference type="Pfam" id="PF21467"/>
    </source>
</evidence>
<dbReference type="SUPFAM" id="SSF51445">
    <property type="entry name" value="(Trans)glycosidases"/>
    <property type="match status" value="1"/>
</dbReference>
<evidence type="ECO:0000256" key="1">
    <source>
        <dbReference type="ARBA" id="ARBA00009809"/>
    </source>
</evidence>
<protein>
    <recommendedName>
        <fullName evidence="5">Beta-galactosidase</fullName>
        <ecNumber evidence="5">3.2.1.23</ecNumber>
    </recommendedName>
</protein>
<feature type="domain" description="Glycoside hydrolase 35 catalytic" evidence="8">
    <location>
        <begin position="44"/>
        <end position="373"/>
    </location>
</feature>
<dbReference type="Pfam" id="PF21317">
    <property type="entry name" value="BetaGal_ABD_1"/>
    <property type="match status" value="1"/>
</dbReference>
<keyword evidence="7" id="KW-0732">Signal</keyword>
<dbReference type="PRINTS" id="PR00742">
    <property type="entry name" value="GLHYDRLASE35"/>
</dbReference>
<name>A0AAN9A1N2_HALRR</name>
<dbReference type="PANTHER" id="PTHR23421">
    <property type="entry name" value="BETA-GALACTOSIDASE RELATED"/>
    <property type="match status" value="1"/>
</dbReference>
<dbReference type="InterPro" id="IPR001944">
    <property type="entry name" value="Glycoside_Hdrlase_35"/>
</dbReference>
<feature type="domain" description="Beta-galactosidase 1-like first all-beta" evidence="9">
    <location>
        <begin position="435"/>
        <end position="553"/>
    </location>
</feature>